<comment type="caution">
    <text evidence="1">The sequence shown here is derived from an EMBL/GenBank/DDBJ whole genome shotgun (WGS) entry which is preliminary data.</text>
</comment>
<name>A0A7W6N6J3_9HYPH</name>
<sequence>MIAHAECLQMRDMPGESRFYSPDILPRLQSVLAALADIDVAHEKNVTRVASSAMDDDRKRDMIGKLQHDHRERRIPYVAELMALRERMDATFG</sequence>
<evidence type="ECO:0000313" key="1">
    <source>
        <dbReference type="EMBL" id="MBB4038490.1"/>
    </source>
</evidence>
<dbReference type="RefSeq" id="WP_027314704.1">
    <property type="nucleotide sequence ID" value="NZ_JACIDC010000001.1"/>
</dbReference>
<accession>A0A7W6N6J3</accession>
<dbReference type="Proteomes" id="UP000519439">
    <property type="component" value="Unassembled WGS sequence"/>
</dbReference>
<evidence type="ECO:0000313" key="2">
    <source>
        <dbReference type="Proteomes" id="UP000519439"/>
    </source>
</evidence>
<keyword evidence="2" id="KW-1185">Reference proteome</keyword>
<dbReference type="EMBL" id="JACIDC010000001">
    <property type="protein sequence ID" value="MBB4038490.1"/>
    <property type="molecule type" value="Genomic_DNA"/>
</dbReference>
<reference evidence="1 2" key="1">
    <citation type="submission" date="2020-08" db="EMBL/GenBank/DDBJ databases">
        <title>Genomic Encyclopedia of Type Strains, Phase IV (KMG-IV): sequencing the most valuable type-strain genomes for metagenomic binning, comparative biology and taxonomic classification.</title>
        <authorList>
            <person name="Goeker M."/>
        </authorList>
    </citation>
    <scope>NUCLEOTIDE SEQUENCE [LARGE SCALE GENOMIC DNA]</scope>
    <source>
        <strain evidence="1 2">DSM 15743</strain>
    </source>
</reference>
<protein>
    <submittedName>
        <fullName evidence="1">Uncharacterized protein</fullName>
    </submittedName>
</protein>
<organism evidence="1 2">
    <name type="scientific">Microvirga flocculans</name>
    <dbReference type="NCBI Taxonomy" id="217168"/>
    <lineage>
        <taxon>Bacteria</taxon>
        <taxon>Pseudomonadati</taxon>
        <taxon>Pseudomonadota</taxon>
        <taxon>Alphaproteobacteria</taxon>
        <taxon>Hyphomicrobiales</taxon>
        <taxon>Methylobacteriaceae</taxon>
        <taxon>Microvirga</taxon>
    </lineage>
</organism>
<dbReference type="AlphaFoldDB" id="A0A7W6N6J3"/>
<proteinExistence type="predicted"/>
<gene>
    <name evidence="1" type="ORF">GGR34_000119</name>
</gene>